<dbReference type="EMBL" id="JANPWB010000009">
    <property type="protein sequence ID" value="KAJ1154452.1"/>
    <property type="molecule type" value="Genomic_DNA"/>
</dbReference>
<accession>A0AAV7RPE5</accession>
<gene>
    <name evidence="1" type="ORF">NDU88_007204</name>
</gene>
<proteinExistence type="predicted"/>
<dbReference type="Proteomes" id="UP001066276">
    <property type="component" value="Chromosome 5"/>
</dbReference>
<name>A0AAV7RPE5_PLEWA</name>
<dbReference type="AlphaFoldDB" id="A0AAV7RPE5"/>
<sequence length="115" mass="12490">MGKGRGLSREGEAAGVRPYRSAVEDRALVLPGQRSRISAVMLPAQAAFRLPSDGVRLRAVEPHPDALEAVGFLTFVANCKVSTPLQRKDADPILQHKMQAELPRASQSFQTKKGK</sequence>
<comment type="caution">
    <text evidence="1">The sequence shown here is derived from an EMBL/GenBank/DDBJ whole genome shotgun (WGS) entry which is preliminary data.</text>
</comment>
<reference evidence="1" key="1">
    <citation type="journal article" date="2022" name="bioRxiv">
        <title>Sequencing and chromosome-scale assembly of the giantPleurodeles waltlgenome.</title>
        <authorList>
            <person name="Brown T."/>
            <person name="Elewa A."/>
            <person name="Iarovenko S."/>
            <person name="Subramanian E."/>
            <person name="Araus A.J."/>
            <person name="Petzold A."/>
            <person name="Susuki M."/>
            <person name="Suzuki K.-i.T."/>
            <person name="Hayashi T."/>
            <person name="Toyoda A."/>
            <person name="Oliveira C."/>
            <person name="Osipova E."/>
            <person name="Leigh N.D."/>
            <person name="Simon A."/>
            <person name="Yun M.H."/>
        </authorList>
    </citation>
    <scope>NUCLEOTIDE SEQUENCE</scope>
    <source>
        <strain evidence="1">20211129_DDA</strain>
        <tissue evidence="1">Liver</tissue>
    </source>
</reference>
<evidence type="ECO:0000313" key="1">
    <source>
        <dbReference type="EMBL" id="KAJ1154452.1"/>
    </source>
</evidence>
<keyword evidence="2" id="KW-1185">Reference proteome</keyword>
<protein>
    <submittedName>
        <fullName evidence="1">Uncharacterized protein</fullName>
    </submittedName>
</protein>
<evidence type="ECO:0000313" key="2">
    <source>
        <dbReference type="Proteomes" id="UP001066276"/>
    </source>
</evidence>
<organism evidence="1 2">
    <name type="scientific">Pleurodeles waltl</name>
    <name type="common">Iberian ribbed newt</name>
    <dbReference type="NCBI Taxonomy" id="8319"/>
    <lineage>
        <taxon>Eukaryota</taxon>
        <taxon>Metazoa</taxon>
        <taxon>Chordata</taxon>
        <taxon>Craniata</taxon>
        <taxon>Vertebrata</taxon>
        <taxon>Euteleostomi</taxon>
        <taxon>Amphibia</taxon>
        <taxon>Batrachia</taxon>
        <taxon>Caudata</taxon>
        <taxon>Salamandroidea</taxon>
        <taxon>Salamandridae</taxon>
        <taxon>Pleurodelinae</taxon>
        <taxon>Pleurodeles</taxon>
    </lineage>
</organism>